<evidence type="ECO:0000313" key="4">
    <source>
        <dbReference type="EMBL" id="GMI30717.1"/>
    </source>
</evidence>
<dbReference type="PANTHER" id="PTHR24322:SF736">
    <property type="entry name" value="RETINOL DEHYDROGENASE 10"/>
    <property type="match status" value="1"/>
</dbReference>
<dbReference type="Pfam" id="PF00106">
    <property type="entry name" value="adh_short"/>
    <property type="match status" value="1"/>
</dbReference>
<dbReference type="PROSITE" id="PS00061">
    <property type="entry name" value="ADH_SHORT"/>
    <property type="match status" value="1"/>
</dbReference>
<dbReference type="PRINTS" id="PR00081">
    <property type="entry name" value="GDHRDH"/>
</dbReference>
<accession>A0ABQ6MR98</accession>
<sequence length="339" mass="36718">MSLSSINTGKIMCAIARTFTDPKYALGLFKSLPLWSQLVLGFGAYTKARRLFAQTLLSKSLAGQTAVITGAGSGIGRLMAIKLSGLGVKVALWDISPGVAGVADEINKAGGTAKSYVGDVCNRENVYKSAEEVKKEFGQVDILINNAGIVSGKTLLDVPDGLAEKTVQVNTISHFWTTKAFLPDMIERDSGHIVTIASASSLVGVAGLCDYAASKFGAKGFAESLRLELRKLKKWGVKTTVVCPYFINTGMFDGVKTNPIFILLGLNILEPQYVADETIAAVQRNCPEIRLPYLMYASDAIHFFFPVWAKDTIFEILGFSSSMDNFKQTRPVAKSFEEK</sequence>
<name>A0ABQ6MR98_9STRA</name>
<keyword evidence="2" id="KW-0560">Oxidoreductase</keyword>
<comment type="similarity">
    <text evidence="1 3">Belongs to the short-chain dehydrogenases/reductases (SDR) family.</text>
</comment>
<dbReference type="Gene3D" id="3.40.50.720">
    <property type="entry name" value="NAD(P)-binding Rossmann-like Domain"/>
    <property type="match status" value="1"/>
</dbReference>
<dbReference type="SUPFAM" id="SSF51735">
    <property type="entry name" value="NAD(P)-binding Rossmann-fold domains"/>
    <property type="match status" value="1"/>
</dbReference>
<protein>
    <submittedName>
        <fullName evidence="4">Uncharacterized protein</fullName>
    </submittedName>
</protein>
<dbReference type="CDD" id="cd05339">
    <property type="entry name" value="17beta-HSDXI-like_SDR_c"/>
    <property type="match status" value="1"/>
</dbReference>
<dbReference type="EMBL" id="BRYB01003116">
    <property type="protein sequence ID" value="GMI30717.1"/>
    <property type="molecule type" value="Genomic_DNA"/>
</dbReference>
<keyword evidence="5" id="KW-1185">Reference proteome</keyword>
<dbReference type="Proteomes" id="UP001165060">
    <property type="component" value="Unassembled WGS sequence"/>
</dbReference>
<proteinExistence type="inferred from homology"/>
<reference evidence="4 5" key="1">
    <citation type="journal article" date="2023" name="Commun. Biol.">
        <title>Genome analysis of Parmales, the sister group of diatoms, reveals the evolutionary specialization of diatoms from phago-mixotrophs to photoautotrophs.</title>
        <authorList>
            <person name="Ban H."/>
            <person name="Sato S."/>
            <person name="Yoshikawa S."/>
            <person name="Yamada K."/>
            <person name="Nakamura Y."/>
            <person name="Ichinomiya M."/>
            <person name="Sato N."/>
            <person name="Blanc-Mathieu R."/>
            <person name="Endo H."/>
            <person name="Kuwata A."/>
            <person name="Ogata H."/>
        </authorList>
    </citation>
    <scope>NUCLEOTIDE SEQUENCE [LARGE SCALE GENOMIC DNA]</scope>
</reference>
<evidence type="ECO:0000256" key="2">
    <source>
        <dbReference type="ARBA" id="ARBA00023002"/>
    </source>
</evidence>
<organism evidence="4 5">
    <name type="scientific">Tetraparma gracilis</name>
    <dbReference type="NCBI Taxonomy" id="2962635"/>
    <lineage>
        <taxon>Eukaryota</taxon>
        <taxon>Sar</taxon>
        <taxon>Stramenopiles</taxon>
        <taxon>Ochrophyta</taxon>
        <taxon>Bolidophyceae</taxon>
        <taxon>Parmales</taxon>
        <taxon>Triparmaceae</taxon>
        <taxon>Tetraparma</taxon>
    </lineage>
</organism>
<dbReference type="PRINTS" id="PR00080">
    <property type="entry name" value="SDRFAMILY"/>
</dbReference>
<dbReference type="PANTHER" id="PTHR24322">
    <property type="entry name" value="PKSB"/>
    <property type="match status" value="1"/>
</dbReference>
<evidence type="ECO:0000256" key="3">
    <source>
        <dbReference type="RuleBase" id="RU000363"/>
    </source>
</evidence>
<dbReference type="InterPro" id="IPR020904">
    <property type="entry name" value="Sc_DH/Rdtase_CS"/>
</dbReference>
<evidence type="ECO:0000256" key="1">
    <source>
        <dbReference type="ARBA" id="ARBA00006484"/>
    </source>
</evidence>
<evidence type="ECO:0000313" key="5">
    <source>
        <dbReference type="Proteomes" id="UP001165060"/>
    </source>
</evidence>
<dbReference type="InterPro" id="IPR036291">
    <property type="entry name" value="NAD(P)-bd_dom_sf"/>
</dbReference>
<dbReference type="InterPro" id="IPR002347">
    <property type="entry name" value="SDR_fam"/>
</dbReference>
<gene>
    <name evidence="4" type="ORF">TeGR_g8095</name>
</gene>
<comment type="caution">
    <text evidence="4">The sequence shown here is derived from an EMBL/GenBank/DDBJ whole genome shotgun (WGS) entry which is preliminary data.</text>
</comment>